<evidence type="ECO:0000256" key="1">
    <source>
        <dbReference type="PROSITE-ProRule" id="PRU00339"/>
    </source>
</evidence>
<feature type="repeat" description="TPR" evidence="1">
    <location>
        <begin position="20"/>
        <end position="53"/>
    </location>
</feature>
<protein>
    <submittedName>
        <fullName evidence="2">Tetratricopeptide repeat protein</fullName>
    </submittedName>
</protein>
<evidence type="ECO:0000313" key="2">
    <source>
        <dbReference type="EMBL" id="QWT49982.1"/>
    </source>
</evidence>
<accession>A0A975XVL9</accession>
<dbReference type="Proteomes" id="UP000683428">
    <property type="component" value="Chromosome"/>
</dbReference>
<evidence type="ECO:0000313" key="3">
    <source>
        <dbReference type="Proteomes" id="UP000683428"/>
    </source>
</evidence>
<gene>
    <name evidence="2" type="ORF">Azoinq_05100</name>
</gene>
<sequence>MTASVIENLEKLLAGPRDGALLRYSLGNEWLKAGNPSRAVEHLTEAVARDPNFSAAWKLLGKARQEGGDLPGALAAYRQGVAVATARKDMQAAKEMTVFARRLEKQLAAEAEAGSGG</sequence>
<dbReference type="AlphaFoldDB" id="A0A975XVL9"/>
<proteinExistence type="predicted"/>
<name>A0A975XVL9_9RHOO</name>
<dbReference type="InterPro" id="IPR019734">
    <property type="entry name" value="TPR_rpt"/>
</dbReference>
<organism evidence="2 3">
    <name type="scientific">Azospira inquinata</name>
    <dbReference type="NCBI Taxonomy" id="2785627"/>
    <lineage>
        <taxon>Bacteria</taxon>
        <taxon>Pseudomonadati</taxon>
        <taxon>Pseudomonadota</taxon>
        <taxon>Betaproteobacteria</taxon>
        <taxon>Rhodocyclales</taxon>
        <taxon>Rhodocyclaceae</taxon>
        <taxon>Azospira</taxon>
    </lineage>
</organism>
<dbReference type="Pfam" id="PF13432">
    <property type="entry name" value="TPR_16"/>
    <property type="match status" value="1"/>
</dbReference>
<dbReference type="PROSITE" id="PS50005">
    <property type="entry name" value="TPR"/>
    <property type="match status" value="1"/>
</dbReference>
<dbReference type="RefSeq" id="WP_216131531.1">
    <property type="nucleotide sequence ID" value="NZ_CP064782.1"/>
</dbReference>
<dbReference type="SMART" id="SM00028">
    <property type="entry name" value="TPR"/>
    <property type="match status" value="2"/>
</dbReference>
<dbReference type="EMBL" id="CP064782">
    <property type="protein sequence ID" value="QWT49982.1"/>
    <property type="molecule type" value="Genomic_DNA"/>
</dbReference>
<keyword evidence="3" id="KW-1185">Reference proteome</keyword>
<dbReference type="KEGG" id="aiq:Azoinq_05100"/>
<reference evidence="2" key="1">
    <citation type="submission" date="2020-11" db="EMBL/GenBank/DDBJ databases">
        <title>Azospira inquinata sp. nov.</title>
        <authorList>
            <person name="Moe W.M."/>
            <person name="Mikes M.C."/>
        </authorList>
    </citation>
    <scope>NUCLEOTIDE SEQUENCE</scope>
    <source>
        <strain evidence="2">Azo-3</strain>
    </source>
</reference>
<keyword evidence="1" id="KW-0802">TPR repeat</keyword>